<evidence type="ECO:0000313" key="4">
    <source>
        <dbReference type="Proteomes" id="UP000774804"/>
    </source>
</evidence>
<evidence type="ECO:0000313" key="3">
    <source>
        <dbReference type="EMBL" id="KAG2906392.1"/>
    </source>
</evidence>
<protein>
    <submittedName>
        <fullName evidence="3">Uncharacterized protein</fullName>
    </submittedName>
</protein>
<organism evidence="3 4">
    <name type="scientific">Phytophthora cactorum</name>
    <dbReference type="NCBI Taxonomy" id="29920"/>
    <lineage>
        <taxon>Eukaryota</taxon>
        <taxon>Sar</taxon>
        <taxon>Stramenopiles</taxon>
        <taxon>Oomycota</taxon>
        <taxon>Peronosporomycetes</taxon>
        <taxon>Peronosporales</taxon>
        <taxon>Peronosporaceae</taxon>
        <taxon>Phytophthora</taxon>
    </lineage>
</organism>
<accession>A0A8T1BS95</accession>
<reference evidence="3" key="1">
    <citation type="submission" date="2018-10" db="EMBL/GenBank/DDBJ databases">
        <title>Effector identification in a new, highly contiguous assembly of the strawberry crown rot pathogen Phytophthora cactorum.</title>
        <authorList>
            <person name="Armitage A.D."/>
            <person name="Nellist C.F."/>
            <person name="Bates H."/>
            <person name="Vickerstaff R.J."/>
            <person name="Harrison R.J."/>
        </authorList>
    </citation>
    <scope>NUCLEOTIDE SEQUENCE</scope>
    <source>
        <strain evidence="2">15-7</strain>
        <strain evidence="3">4032</strain>
    </source>
</reference>
<feature type="transmembrane region" description="Helical" evidence="1">
    <location>
        <begin position="43"/>
        <end position="64"/>
    </location>
</feature>
<dbReference type="AlphaFoldDB" id="A0A8T1BS95"/>
<gene>
    <name evidence="2" type="ORF">PC113_g15164</name>
    <name evidence="3" type="ORF">PC115_g14307</name>
</gene>
<name>A0A8T1BS95_9STRA</name>
<proteinExistence type="predicted"/>
<dbReference type="EMBL" id="RCMI01000541">
    <property type="protein sequence ID" value="KAG2906392.1"/>
    <property type="molecule type" value="Genomic_DNA"/>
</dbReference>
<keyword evidence="1" id="KW-0472">Membrane</keyword>
<comment type="caution">
    <text evidence="3">The sequence shown here is derived from an EMBL/GenBank/DDBJ whole genome shotgun (WGS) entry which is preliminary data.</text>
</comment>
<sequence>MVVEDVVPASTITTQALPLCPLVGWNHGSTFLVMETIALSHSFAFFLCLTCPAHFLISTIALTIRLLSSTGTLPLGVYTSSAVSLGGRQRTWLRASVELVQLGARDAASEIPPVLQ</sequence>
<dbReference type="EMBL" id="RCMG01000551">
    <property type="protein sequence ID" value="KAG2852279.1"/>
    <property type="molecule type" value="Genomic_DNA"/>
</dbReference>
<dbReference type="VEuPathDB" id="FungiDB:PC110_g23466"/>
<evidence type="ECO:0000256" key="1">
    <source>
        <dbReference type="SAM" id="Phobius"/>
    </source>
</evidence>
<dbReference type="Proteomes" id="UP000735874">
    <property type="component" value="Unassembled WGS sequence"/>
</dbReference>
<keyword evidence="1" id="KW-0812">Transmembrane</keyword>
<dbReference type="Proteomes" id="UP000774804">
    <property type="component" value="Unassembled WGS sequence"/>
</dbReference>
<keyword evidence="1" id="KW-1133">Transmembrane helix</keyword>
<evidence type="ECO:0000313" key="2">
    <source>
        <dbReference type="EMBL" id="KAG2852279.1"/>
    </source>
</evidence>